<dbReference type="EMBL" id="OX597841">
    <property type="protein sequence ID" value="CAI9742361.1"/>
    <property type="molecule type" value="Genomic_DNA"/>
</dbReference>
<dbReference type="AlphaFoldDB" id="A0AA36BZ76"/>
<evidence type="ECO:0000313" key="3">
    <source>
        <dbReference type="Proteomes" id="UP001162480"/>
    </source>
</evidence>
<keyword evidence="3" id="KW-1185">Reference proteome</keyword>
<gene>
    <name evidence="2" type="ORF">OCTVUL_1B026606</name>
</gene>
<evidence type="ECO:0000256" key="1">
    <source>
        <dbReference type="SAM" id="MobiDB-lite"/>
    </source>
</evidence>
<feature type="region of interest" description="Disordered" evidence="1">
    <location>
        <begin position="1"/>
        <end position="75"/>
    </location>
</feature>
<protein>
    <submittedName>
        <fullName evidence="2">Uncharacterized protein</fullName>
    </submittedName>
</protein>
<dbReference type="Proteomes" id="UP001162480">
    <property type="component" value="Chromosome 28"/>
</dbReference>
<feature type="compositionally biased region" description="Polar residues" evidence="1">
    <location>
        <begin position="54"/>
        <end position="75"/>
    </location>
</feature>
<accession>A0AA36BZ76</accession>
<evidence type="ECO:0000313" key="2">
    <source>
        <dbReference type="EMBL" id="CAI9742361.1"/>
    </source>
</evidence>
<proteinExistence type="predicted"/>
<reference evidence="2" key="1">
    <citation type="submission" date="2023-08" db="EMBL/GenBank/DDBJ databases">
        <authorList>
            <person name="Alioto T."/>
            <person name="Alioto T."/>
            <person name="Gomez Garrido J."/>
        </authorList>
    </citation>
    <scope>NUCLEOTIDE SEQUENCE</scope>
</reference>
<name>A0AA36BZ76_OCTVU</name>
<sequence length="113" mass="13008">MLATTQTHPQQHRREICKTFAPPPHQSDDEGEIQIPKSPKMRHKKKTEIKEAANTDTPTRTPTLQIRQSPTEAQPARNFTFTLQQSWNNVHTTMIVKPFTSTMVIHTFQASHH</sequence>
<organism evidence="2 3">
    <name type="scientific">Octopus vulgaris</name>
    <name type="common">Common octopus</name>
    <dbReference type="NCBI Taxonomy" id="6645"/>
    <lineage>
        <taxon>Eukaryota</taxon>
        <taxon>Metazoa</taxon>
        <taxon>Spiralia</taxon>
        <taxon>Lophotrochozoa</taxon>
        <taxon>Mollusca</taxon>
        <taxon>Cephalopoda</taxon>
        <taxon>Coleoidea</taxon>
        <taxon>Octopodiformes</taxon>
        <taxon>Octopoda</taxon>
        <taxon>Incirrata</taxon>
        <taxon>Octopodidae</taxon>
        <taxon>Octopus</taxon>
    </lineage>
</organism>